<dbReference type="InterPro" id="IPR027843">
    <property type="entry name" value="DUF4440"/>
</dbReference>
<name>A0A6A4RL23_9RHOB</name>
<dbReference type="RefSeq" id="WP_158976540.1">
    <property type="nucleotide sequence ID" value="NZ_WSFO01000001.1"/>
</dbReference>
<reference evidence="3 4" key="1">
    <citation type="submission" date="2019-12" db="EMBL/GenBank/DDBJ databases">
        <authorList>
            <person name="Zhang Y.-J."/>
        </authorList>
    </citation>
    <scope>NUCLEOTIDE SEQUENCE [LARGE SCALE GENOMIC DNA]</scope>
    <source>
        <strain evidence="3 4">H18S-6</strain>
    </source>
</reference>
<evidence type="ECO:0000259" key="2">
    <source>
        <dbReference type="Pfam" id="PF14534"/>
    </source>
</evidence>
<evidence type="ECO:0000256" key="1">
    <source>
        <dbReference type="SAM" id="SignalP"/>
    </source>
</evidence>
<evidence type="ECO:0000313" key="3">
    <source>
        <dbReference type="EMBL" id="KAE9632509.1"/>
    </source>
</evidence>
<accession>A0A6A4RL23</accession>
<proteinExistence type="predicted"/>
<evidence type="ECO:0000313" key="4">
    <source>
        <dbReference type="Proteomes" id="UP000441586"/>
    </source>
</evidence>
<dbReference type="Pfam" id="PF14534">
    <property type="entry name" value="DUF4440"/>
    <property type="match status" value="1"/>
</dbReference>
<gene>
    <name evidence="3" type="ORF">GP644_01675</name>
</gene>
<feature type="chain" id="PRO_5025344186" evidence="1">
    <location>
        <begin position="21"/>
        <end position="158"/>
    </location>
</feature>
<dbReference type="SUPFAM" id="SSF54427">
    <property type="entry name" value="NTF2-like"/>
    <property type="match status" value="1"/>
</dbReference>
<organism evidence="3 4">
    <name type="scientific">Parasedimentitalea maritima</name>
    <dbReference type="NCBI Taxonomy" id="2578117"/>
    <lineage>
        <taxon>Bacteria</taxon>
        <taxon>Pseudomonadati</taxon>
        <taxon>Pseudomonadota</taxon>
        <taxon>Alphaproteobacteria</taxon>
        <taxon>Rhodobacterales</taxon>
        <taxon>Paracoccaceae</taxon>
        <taxon>Parasedimentitalea</taxon>
    </lineage>
</organism>
<protein>
    <submittedName>
        <fullName evidence="3">DUF4440 domain-containing protein</fullName>
    </submittedName>
</protein>
<feature type="signal peptide" evidence="1">
    <location>
        <begin position="1"/>
        <end position="20"/>
    </location>
</feature>
<comment type="caution">
    <text evidence="3">The sequence shown here is derived from an EMBL/GenBank/DDBJ whole genome shotgun (WGS) entry which is preliminary data.</text>
</comment>
<dbReference type="Proteomes" id="UP000441586">
    <property type="component" value="Unassembled WGS sequence"/>
</dbReference>
<dbReference type="EMBL" id="WSFO01000001">
    <property type="protein sequence ID" value="KAE9632509.1"/>
    <property type="molecule type" value="Genomic_DNA"/>
</dbReference>
<dbReference type="AlphaFoldDB" id="A0A6A4RL23"/>
<keyword evidence="1" id="KW-0732">Signal</keyword>
<dbReference type="Gene3D" id="3.10.450.50">
    <property type="match status" value="1"/>
</dbReference>
<sequence length="158" mass="16963">MKHAFAWLMALVLSAPITLAAEGKPMTTEHQQVLKTITTMSTAFMAKDIDGVMATYEDTATVMFEPGQPVSDPDTLRAMFTGMSAVDPVFEFGEHEVFIAGDTALHITPWQMSGRAPDGAEIGQSGLSVAVLRRQPDGTWLMVIDNPHGAQLLASQGS</sequence>
<feature type="domain" description="DUF4440" evidence="2">
    <location>
        <begin position="34"/>
        <end position="142"/>
    </location>
</feature>
<dbReference type="InterPro" id="IPR032710">
    <property type="entry name" value="NTF2-like_dom_sf"/>
</dbReference>